<dbReference type="NCBIfam" id="TIGR02937">
    <property type="entry name" value="sigma70-ECF"/>
    <property type="match status" value="1"/>
</dbReference>
<evidence type="ECO:0000256" key="1">
    <source>
        <dbReference type="ARBA" id="ARBA00010641"/>
    </source>
</evidence>
<gene>
    <name evidence="7" type="ORF">ACFQHR_04945</name>
</gene>
<dbReference type="SUPFAM" id="SSF88946">
    <property type="entry name" value="Sigma2 domain of RNA polymerase sigma factors"/>
    <property type="match status" value="1"/>
</dbReference>
<dbReference type="InterPro" id="IPR014284">
    <property type="entry name" value="RNA_pol_sigma-70_dom"/>
</dbReference>
<evidence type="ECO:0000256" key="3">
    <source>
        <dbReference type="ARBA" id="ARBA00023082"/>
    </source>
</evidence>
<dbReference type="InterPro" id="IPR013249">
    <property type="entry name" value="RNA_pol_sigma70_r4_t2"/>
</dbReference>
<protein>
    <submittedName>
        <fullName evidence="7">RNA polymerase sigma factor</fullName>
    </submittedName>
</protein>
<proteinExistence type="inferred from homology"/>
<dbReference type="Proteomes" id="UP001596405">
    <property type="component" value="Unassembled WGS sequence"/>
</dbReference>
<accession>A0ABW2DJW0</accession>
<dbReference type="EMBL" id="JBHSYQ010000003">
    <property type="protein sequence ID" value="MFC6996959.1"/>
    <property type="molecule type" value="Genomic_DNA"/>
</dbReference>
<keyword evidence="8" id="KW-1185">Reference proteome</keyword>
<organism evidence="7 8">
    <name type="scientific">Rufibacter roseus</name>
    <dbReference type="NCBI Taxonomy" id="1567108"/>
    <lineage>
        <taxon>Bacteria</taxon>
        <taxon>Pseudomonadati</taxon>
        <taxon>Bacteroidota</taxon>
        <taxon>Cytophagia</taxon>
        <taxon>Cytophagales</taxon>
        <taxon>Hymenobacteraceae</taxon>
        <taxon>Rufibacter</taxon>
    </lineage>
</organism>
<evidence type="ECO:0000256" key="4">
    <source>
        <dbReference type="ARBA" id="ARBA00023163"/>
    </source>
</evidence>
<evidence type="ECO:0000259" key="5">
    <source>
        <dbReference type="Pfam" id="PF04542"/>
    </source>
</evidence>
<evidence type="ECO:0000313" key="7">
    <source>
        <dbReference type="EMBL" id="MFC6996959.1"/>
    </source>
</evidence>
<dbReference type="InterPro" id="IPR007627">
    <property type="entry name" value="RNA_pol_sigma70_r2"/>
</dbReference>
<evidence type="ECO:0000256" key="2">
    <source>
        <dbReference type="ARBA" id="ARBA00023015"/>
    </source>
</evidence>
<dbReference type="Pfam" id="PF08281">
    <property type="entry name" value="Sigma70_r4_2"/>
    <property type="match status" value="1"/>
</dbReference>
<name>A0ABW2DJW0_9BACT</name>
<dbReference type="CDD" id="cd06171">
    <property type="entry name" value="Sigma70_r4"/>
    <property type="match status" value="1"/>
</dbReference>
<dbReference type="PANTHER" id="PTHR43133">
    <property type="entry name" value="RNA POLYMERASE ECF-TYPE SIGMA FACTO"/>
    <property type="match status" value="1"/>
</dbReference>
<dbReference type="PANTHER" id="PTHR43133:SF46">
    <property type="entry name" value="RNA POLYMERASE SIGMA-70 FACTOR ECF SUBFAMILY"/>
    <property type="match status" value="1"/>
</dbReference>
<dbReference type="Gene3D" id="1.10.1740.10">
    <property type="match status" value="1"/>
</dbReference>
<evidence type="ECO:0000313" key="8">
    <source>
        <dbReference type="Proteomes" id="UP001596405"/>
    </source>
</evidence>
<sequence>MKEEQLIRQCRQGDGKAQKQLYEAYATPMFRICCRYLKDQHEAEDALLKGFQKVFTNLQGFEYRTDKDLAGWIKRIVVNECLMVLRKANNFHLSSLSEDLPILVEEDIYSTLSAEDIYGLILELPNGYRTVFNLYVIEGYSHKEIAEQLQISELTSRSQLSKAKAMLRNLLTKNQLNFAV</sequence>
<dbReference type="InterPro" id="IPR036388">
    <property type="entry name" value="WH-like_DNA-bd_sf"/>
</dbReference>
<dbReference type="Pfam" id="PF04542">
    <property type="entry name" value="Sigma70_r2"/>
    <property type="match status" value="1"/>
</dbReference>
<dbReference type="InterPro" id="IPR013324">
    <property type="entry name" value="RNA_pol_sigma_r3/r4-like"/>
</dbReference>
<reference evidence="8" key="1">
    <citation type="journal article" date="2019" name="Int. J. Syst. Evol. Microbiol.">
        <title>The Global Catalogue of Microorganisms (GCM) 10K type strain sequencing project: providing services to taxonomists for standard genome sequencing and annotation.</title>
        <authorList>
            <consortium name="The Broad Institute Genomics Platform"/>
            <consortium name="The Broad Institute Genome Sequencing Center for Infectious Disease"/>
            <person name="Wu L."/>
            <person name="Ma J."/>
        </authorList>
    </citation>
    <scope>NUCLEOTIDE SEQUENCE [LARGE SCALE GENOMIC DNA]</scope>
    <source>
        <strain evidence="8">CGMCC 4.7393</strain>
    </source>
</reference>
<feature type="domain" description="RNA polymerase sigma factor 70 region 4 type 2" evidence="6">
    <location>
        <begin position="115"/>
        <end position="167"/>
    </location>
</feature>
<keyword evidence="3" id="KW-0731">Sigma factor</keyword>
<keyword evidence="4" id="KW-0804">Transcription</keyword>
<dbReference type="Gene3D" id="1.10.10.10">
    <property type="entry name" value="Winged helix-like DNA-binding domain superfamily/Winged helix DNA-binding domain"/>
    <property type="match status" value="1"/>
</dbReference>
<evidence type="ECO:0000259" key="6">
    <source>
        <dbReference type="Pfam" id="PF08281"/>
    </source>
</evidence>
<dbReference type="InterPro" id="IPR013325">
    <property type="entry name" value="RNA_pol_sigma_r2"/>
</dbReference>
<dbReference type="RefSeq" id="WP_066623276.1">
    <property type="nucleotide sequence ID" value="NZ_JBHSYQ010000003.1"/>
</dbReference>
<comment type="caution">
    <text evidence="7">The sequence shown here is derived from an EMBL/GenBank/DDBJ whole genome shotgun (WGS) entry which is preliminary data.</text>
</comment>
<dbReference type="InterPro" id="IPR039425">
    <property type="entry name" value="RNA_pol_sigma-70-like"/>
</dbReference>
<feature type="domain" description="RNA polymerase sigma-70 region 2" evidence="5">
    <location>
        <begin position="21"/>
        <end position="89"/>
    </location>
</feature>
<dbReference type="SUPFAM" id="SSF88659">
    <property type="entry name" value="Sigma3 and sigma4 domains of RNA polymerase sigma factors"/>
    <property type="match status" value="1"/>
</dbReference>
<comment type="similarity">
    <text evidence="1">Belongs to the sigma-70 factor family. ECF subfamily.</text>
</comment>
<keyword evidence="2" id="KW-0805">Transcription regulation</keyword>